<accession>A0A7S2AND8</accession>
<feature type="compositionally biased region" description="Basic and acidic residues" evidence="3">
    <location>
        <begin position="147"/>
        <end position="160"/>
    </location>
</feature>
<reference evidence="4" key="1">
    <citation type="submission" date="2021-01" db="EMBL/GenBank/DDBJ databases">
        <authorList>
            <person name="Corre E."/>
            <person name="Pelletier E."/>
            <person name="Niang G."/>
            <person name="Scheremetjew M."/>
            <person name="Finn R."/>
            <person name="Kale V."/>
            <person name="Holt S."/>
            <person name="Cochrane G."/>
            <person name="Meng A."/>
            <person name="Brown T."/>
            <person name="Cohen L."/>
        </authorList>
    </citation>
    <scope>NUCLEOTIDE SEQUENCE</scope>
    <source>
        <strain evidence="4">RCC733</strain>
    </source>
</reference>
<protein>
    <recommendedName>
        <fullName evidence="2">Succinate dehydrogenase assembly factor 4, mitochondrial</fullName>
    </recommendedName>
</protein>
<name>A0A7S2AND8_9CHLO</name>
<evidence type="ECO:0000313" key="4">
    <source>
        <dbReference type="EMBL" id="CAD9372980.1"/>
    </source>
</evidence>
<evidence type="ECO:0000256" key="1">
    <source>
        <dbReference type="ARBA" id="ARBA00005701"/>
    </source>
</evidence>
<gene>
    <name evidence="4" type="ORF">PPRO1471_LOCUS2571</name>
</gene>
<dbReference type="EMBL" id="HBGR01003840">
    <property type="protein sequence ID" value="CAD9372980.1"/>
    <property type="molecule type" value="Transcribed_RNA"/>
</dbReference>
<dbReference type="GO" id="GO:0005739">
    <property type="term" value="C:mitochondrion"/>
    <property type="evidence" value="ECO:0007669"/>
    <property type="project" value="TreeGrafter"/>
</dbReference>
<organism evidence="4">
    <name type="scientific">Pycnococcus provasolii</name>
    <dbReference type="NCBI Taxonomy" id="41880"/>
    <lineage>
        <taxon>Eukaryota</taxon>
        <taxon>Viridiplantae</taxon>
        <taxon>Chlorophyta</taxon>
        <taxon>Pseudoscourfieldiophyceae</taxon>
        <taxon>Pseudoscourfieldiales</taxon>
        <taxon>Pycnococcaceae</taxon>
        <taxon>Pycnococcus</taxon>
    </lineage>
</organism>
<dbReference type="PANTHER" id="PTHR28524">
    <property type="entry name" value="SUCCINATE DEHYDROGENASE ASSEMBLY FACTOR 4, MITOCHONDRIAL"/>
    <property type="match status" value="1"/>
</dbReference>
<dbReference type="InterPro" id="IPR012875">
    <property type="entry name" value="SDHF4"/>
</dbReference>
<dbReference type="PANTHER" id="PTHR28524:SF3">
    <property type="entry name" value="SUCCINATE DEHYDROGENASE ASSEMBLY FACTOR 4, MITOCHONDRIAL"/>
    <property type="match status" value="1"/>
</dbReference>
<dbReference type="Pfam" id="PF07896">
    <property type="entry name" value="DUF1674"/>
    <property type="match status" value="1"/>
</dbReference>
<feature type="compositionally biased region" description="Basic and acidic residues" evidence="3">
    <location>
        <begin position="128"/>
        <end position="139"/>
    </location>
</feature>
<proteinExistence type="inferred from homology"/>
<evidence type="ECO:0000256" key="3">
    <source>
        <dbReference type="SAM" id="MobiDB-lite"/>
    </source>
</evidence>
<comment type="similarity">
    <text evidence="1">Belongs to the SDHAF4 family.</text>
</comment>
<dbReference type="AlphaFoldDB" id="A0A7S2AND8"/>
<feature type="region of interest" description="Disordered" evidence="3">
    <location>
        <begin position="103"/>
        <end position="160"/>
    </location>
</feature>
<sequence length="160" mass="17364">MSHSLLRRFRTNNLGGMNHLGVGVSFLRASYSASSLPASSLALASLLPSLSSSNGGNPQYPRSLAFRLVSTDTSVSAPPTDITANLRRRSELEVNSMVEKSFETKVSEQGKLATNVSDEHVKNASVEEETKTHSTEHGGPKGLEPTRYNDWERAGRVSDF</sequence>
<evidence type="ECO:0000256" key="2">
    <source>
        <dbReference type="ARBA" id="ARBA00022170"/>
    </source>
</evidence>
<dbReference type="GO" id="GO:0034553">
    <property type="term" value="P:mitochondrial respiratory chain complex II assembly"/>
    <property type="evidence" value="ECO:0007669"/>
    <property type="project" value="TreeGrafter"/>
</dbReference>